<protein>
    <recommendedName>
        <fullName evidence="2">DUF6546 domain-containing protein</fullName>
    </recommendedName>
</protein>
<dbReference type="EMBL" id="LKCW01000087">
    <property type="protein sequence ID" value="KPM40299.1"/>
    <property type="molecule type" value="Genomic_DNA"/>
</dbReference>
<sequence>MKVPAKPLWNSLPPEIHLHILELFIADNVKKNARASVRGQKKLGVALFATVCREWQFFFEKFTFRRLVLDASALPAFATATRGHNVVRLTYIRHLWLRMKLLNYTCRSCSKPENALTISRNNRVFTSAIESLLCILSRWEPQHGPGGLTLEISAHSPSDLRHRFRDYRMEDDYPYQLEEDLKIYPGLFMYHVHKSRRFLWWNFSHRTRRQRMGDMQRLYGTPLELKPWPSKNEQGHPNEAPTLAKAPIVKGFLIRHQCYRSFAVTTLATIFEQSLIAVTSFRFETRTPLTAKGQLAFTDDLRMRLVPAFPRSLRRFYFNQWPARNTWLIRNTWQWDTRWKEASKYLARDMATSCSNLTEFCPAWDFDVREFLAESGREPASNSARWAELELLALRAPEYCRTQDYVMILLQLAGIVAKNMPKLRIMEIWNDDNEFPYLFRYTFDHGEATITWRCTAKNWRPTAEVINNWSDVASRRDFLVRYDEEKSMLMTENTRLLYRRLTQTSLTEIRIDAGKRSTMLTSTELAPCMGDEKQPRDHLPKQLDARKPNLSAVS</sequence>
<name>A0A0P7BIZ4_9HYPO</name>
<evidence type="ECO:0000256" key="1">
    <source>
        <dbReference type="SAM" id="MobiDB-lite"/>
    </source>
</evidence>
<evidence type="ECO:0000259" key="2">
    <source>
        <dbReference type="Pfam" id="PF20183"/>
    </source>
</evidence>
<evidence type="ECO:0000313" key="3">
    <source>
        <dbReference type="EMBL" id="KPM40299.1"/>
    </source>
</evidence>
<accession>A0A0P7BIZ4</accession>
<feature type="region of interest" description="Disordered" evidence="1">
    <location>
        <begin position="525"/>
        <end position="554"/>
    </location>
</feature>
<dbReference type="STRING" id="78410.A0A0P7BIZ4"/>
<gene>
    <name evidence="3" type="ORF">AK830_g6275</name>
</gene>
<feature type="compositionally biased region" description="Basic and acidic residues" evidence="1">
    <location>
        <begin position="530"/>
        <end position="547"/>
    </location>
</feature>
<dbReference type="Proteomes" id="UP000050424">
    <property type="component" value="Unassembled WGS sequence"/>
</dbReference>
<comment type="caution">
    <text evidence="3">The sequence shown here is derived from an EMBL/GenBank/DDBJ whole genome shotgun (WGS) entry which is preliminary data.</text>
</comment>
<proteinExistence type="predicted"/>
<evidence type="ECO:0000313" key="4">
    <source>
        <dbReference type="Proteomes" id="UP000050424"/>
    </source>
</evidence>
<organism evidence="3 4">
    <name type="scientific">Neonectria ditissima</name>
    <dbReference type="NCBI Taxonomy" id="78410"/>
    <lineage>
        <taxon>Eukaryota</taxon>
        <taxon>Fungi</taxon>
        <taxon>Dikarya</taxon>
        <taxon>Ascomycota</taxon>
        <taxon>Pezizomycotina</taxon>
        <taxon>Sordariomycetes</taxon>
        <taxon>Hypocreomycetidae</taxon>
        <taxon>Hypocreales</taxon>
        <taxon>Nectriaceae</taxon>
        <taxon>Neonectria</taxon>
    </lineage>
</organism>
<dbReference type="OrthoDB" id="4802432at2759"/>
<feature type="domain" description="DUF6546" evidence="2">
    <location>
        <begin position="334"/>
        <end position="486"/>
    </location>
</feature>
<reference evidence="3 4" key="1">
    <citation type="submission" date="2015-09" db="EMBL/GenBank/DDBJ databases">
        <title>Draft genome of a European isolate of the apple canker pathogen Neonectria ditissima.</title>
        <authorList>
            <person name="Gomez-Cortecero A."/>
            <person name="Harrison R.J."/>
            <person name="Armitage A.D."/>
        </authorList>
    </citation>
    <scope>NUCLEOTIDE SEQUENCE [LARGE SCALE GENOMIC DNA]</scope>
    <source>
        <strain evidence="3 4">R09/05</strain>
    </source>
</reference>
<dbReference type="Pfam" id="PF20183">
    <property type="entry name" value="DUF6546"/>
    <property type="match status" value="1"/>
</dbReference>
<dbReference type="AlphaFoldDB" id="A0A0P7BIZ4"/>
<dbReference type="InterPro" id="IPR046676">
    <property type="entry name" value="DUF6546"/>
</dbReference>
<keyword evidence="4" id="KW-1185">Reference proteome</keyword>